<dbReference type="AlphaFoldDB" id="A0A9P5PIB1"/>
<dbReference type="OrthoDB" id="6613063at2759"/>
<gene>
    <name evidence="1" type="ORF">BDP27DRAFT_1427198</name>
</gene>
<name>A0A9P5PIB1_9AGAR</name>
<sequence>MLYQHNFEASTTSISDVFNADGYRQLLDCKVKVDGCELPHSYFSEKHDVALSVFVDMYTVFRRKRRGPSATPLLVKNLNLPPQLRVLSENGMRDLSLEKSPYYYPLRQPRQNKDGIQLFNLDGQPLVFEWDANNLPYRTHESFAESVNAMLAVRTVAQRTEICKFNGIKNLPISLEWNVNIMDVPPCMNGCICLRILFQTLSHYGKESSKASMEEIGRKTADAVKDIPSAFVHRLPNIATDESLYTAESWSFWFMYLMPILMKDRFDDPVYYHHACGLKNIMFLSSKFTITRNKVNDLRKTIIEWVHEFKRLYFQYDTKRLPVCTLTIHIILYLCDDILFCGPSWSTWTLWGERFCGFLQNQVSSHSAPFANLTNRLIYAAYLTQIVSCFDLSEVLALPSDLVNPEDGEILTTNEQEYGDYILCPPRRSYSLSSLEYTRLVHFFAQVTGASQKIVKCKLKMSTSLSYPQVLAGMSTCGSRYPFPTDLYGSRVSIQANLCYLQVFVGRARIKFFRSNNGWNMLSTMH</sequence>
<organism evidence="1 2">
    <name type="scientific">Rhodocollybia butyracea</name>
    <dbReference type="NCBI Taxonomy" id="206335"/>
    <lineage>
        <taxon>Eukaryota</taxon>
        <taxon>Fungi</taxon>
        <taxon>Dikarya</taxon>
        <taxon>Basidiomycota</taxon>
        <taxon>Agaricomycotina</taxon>
        <taxon>Agaricomycetes</taxon>
        <taxon>Agaricomycetidae</taxon>
        <taxon>Agaricales</taxon>
        <taxon>Marasmiineae</taxon>
        <taxon>Omphalotaceae</taxon>
        <taxon>Rhodocollybia</taxon>
    </lineage>
</organism>
<keyword evidence="2" id="KW-1185">Reference proteome</keyword>
<reference evidence="1" key="1">
    <citation type="submission" date="2020-11" db="EMBL/GenBank/DDBJ databases">
        <authorList>
            <consortium name="DOE Joint Genome Institute"/>
            <person name="Ahrendt S."/>
            <person name="Riley R."/>
            <person name="Andreopoulos W."/>
            <person name="Labutti K."/>
            <person name="Pangilinan J."/>
            <person name="Ruiz-Duenas F.J."/>
            <person name="Barrasa J.M."/>
            <person name="Sanchez-Garcia M."/>
            <person name="Camarero S."/>
            <person name="Miyauchi S."/>
            <person name="Serrano A."/>
            <person name="Linde D."/>
            <person name="Babiker R."/>
            <person name="Drula E."/>
            <person name="Ayuso-Fernandez I."/>
            <person name="Pacheco R."/>
            <person name="Padilla G."/>
            <person name="Ferreira P."/>
            <person name="Barriuso J."/>
            <person name="Kellner H."/>
            <person name="Castanera R."/>
            <person name="Alfaro M."/>
            <person name="Ramirez L."/>
            <person name="Pisabarro A.G."/>
            <person name="Kuo A."/>
            <person name="Tritt A."/>
            <person name="Lipzen A."/>
            <person name="He G."/>
            <person name="Yan M."/>
            <person name="Ng V."/>
            <person name="Cullen D."/>
            <person name="Martin F."/>
            <person name="Rosso M.-N."/>
            <person name="Henrissat B."/>
            <person name="Hibbett D."/>
            <person name="Martinez A.T."/>
            <person name="Grigoriev I.V."/>
        </authorList>
    </citation>
    <scope>NUCLEOTIDE SEQUENCE</scope>
    <source>
        <strain evidence="1">AH 40177</strain>
    </source>
</reference>
<proteinExistence type="predicted"/>
<dbReference type="EMBL" id="JADNRY010000153">
    <property type="protein sequence ID" value="KAF9063147.1"/>
    <property type="molecule type" value="Genomic_DNA"/>
</dbReference>
<dbReference type="Proteomes" id="UP000772434">
    <property type="component" value="Unassembled WGS sequence"/>
</dbReference>
<comment type="caution">
    <text evidence="1">The sequence shown here is derived from an EMBL/GenBank/DDBJ whole genome shotgun (WGS) entry which is preliminary data.</text>
</comment>
<evidence type="ECO:0000313" key="2">
    <source>
        <dbReference type="Proteomes" id="UP000772434"/>
    </source>
</evidence>
<protein>
    <submittedName>
        <fullName evidence="1">Uncharacterized protein</fullName>
    </submittedName>
</protein>
<accession>A0A9P5PIB1</accession>
<evidence type="ECO:0000313" key="1">
    <source>
        <dbReference type="EMBL" id="KAF9063147.1"/>
    </source>
</evidence>